<dbReference type="CDD" id="cd16664">
    <property type="entry name" value="RING-Ubox_PUB"/>
    <property type="match status" value="1"/>
</dbReference>
<evidence type="ECO:0000313" key="13">
    <source>
        <dbReference type="EMBL" id="KAK9827522.1"/>
    </source>
</evidence>
<dbReference type="GO" id="GO:0004674">
    <property type="term" value="F:protein serine/threonine kinase activity"/>
    <property type="evidence" value="ECO:0007669"/>
    <property type="project" value="UniProtKB-KW"/>
</dbReference>
<feature type="region of interest" description="Disordered" evidence="10">
    <location>
        <begin position="146"/>
        <end position="279"/>
    </location>
</feature>
<evidence type="ECO:0000256" key="3">
    <source>
        <dbReference type="ARBA" id="ARBA00022527"/>
    </source>
</evidence>
<dbReference type="GO" id="GO:0061630">
    <property type="term" value="F:ubiquitin protein ligase activity"/>
    <property type="evidence" value="ECO:0007669"/>
    <property type="project" value="UniProtKB-EC"/>
</dbReference>
<dbReference type="Pfam" id="PF04564">
    <property type="entry name" value="U-box"/>
    <property type="match status" value="1"/>
</dbReference>
<reference evidence="13 14" key="1">
    <citation type="journal article" date="2024" name="Nat. Commun.">
        <title>Phylogenomics reveals the evolutionary origins of lichenization in chlorophyte algae.</title>
        <authorList>
            <person name="Puginier C."/>
            <person name="Libourel C."/>
            <person name="Otte J."/>
            <person name="Skaloud P."/>
            <person name="Haon M."/>
            <person name="Grisel S."/>
            <person name="Petersen M."/>
            <person name="Berrin J.G."/>
            <person name="Delaux P.M."/>
            <person name="Dal Grande F."/>
            <person name="Keller J."/>
        </authorList>
    </citation>
    <scope>NUCLEOTIDE SEQUENCE [LARGE SCALE GENOMIC DNA]</scope>
    <source>
        <strain evidence="13 14">SAG 2145</strain>
    </source>
</reference>
<dbReference type="InterPro" id="IPR016024">
    <property type="entry name" value="ARM-type_fold"/>
</dbReference>
<dbReference type="PANTHER" id="PTHR45647:SF139">
    <property type="entry name" value="OS02G0152300 PROTEIN"/>
    <property type="match status" value="1"/>
</dbReference>
<evidence type="ECO:0000256" key="10">
    <source>
        <dbReference type="SAM" id="MobiDB-lite"/>
    </source>
</evidence>
<organism evidence="13 14">
    <name type="scientific">Apatococcus lobatus</name>
    <dbReference type="NCBI Taxonomy" id="904363"/>
    <lineage>
        <taxon>Eukaryota</taxon>
        <taxon>Viridiplantae</taxon>
        <taxon>Chlorophyta</taxon>
        <taxon>core chlorophytes</taxon>
        <taxon>Trebouxiophyceae</taxon>
        <taxon>Chlorellales</taxon>
        <taxon>Chlorellaceae</taxon>
        <taxon>Apatococcus</taxon>
    </lineage>
</organism>
<dbReference type="SUPFAM" id="SSF48371">
    <property type="entry name" value="ARM repeat"/>
    <property type="match status" value="1"/>
</dbReference>
<evidence type="ECO:0000313" key="14">
    <source>
        <dbReference type="Proteomes" id="UP001438707"/>
    </source>
</evidence>
<dbReference type="InterPro" id="IPR000225">
    <property type="entry name" value="Armadillo"/>
</dbReference>
<evidence type="ECO:0000256" key="6">
    <source>
        <dbReference type="ARBA" id="ARBA00022777"/>
    </source>
</evidence>
<keyword evidence="7" id="KW-0833">Ubl conjugation pathway</keyword>
<dbReference type="Gene3D" id="1.25.10.10">
    <property type="entry name" value="Leucine-rich Repeat Variant"/>
    <property type="match status" value="2"/>
</dbReference>
<dbReference type="InterPro" id="IPR051348">
    <property type="entry name" value="U-box_ubiquitin_ligases"/>
</dbReference>
<evidence type="ECO:0000256" key="2">
    <source>
        <dbReference type="ARBA" id="ARBA00012483"/>
    </source>
</evidence>
<keyword evidence="6" id="KW-0418">Kinase</keyword>
<dbReference type="InterPro" id="IPR003613">
    <property type="entry name" value="Ubox_domain"/>
</dbReference>
<evidence type="ECO:0000256" key="7">
    <source>
        <dbReference type="ARBA" id="ARBA00022786"/>
    </source>
</evidence>
<evidence type="ECO:0000256" key="4">
    <source>
        <dbReference type="ARBA" id="ARBA00022679"/>
    </source>
</evidence>
<keyword evidence="5 9" id="KW-0547">Nucleotide-binding</keyword>
<dbReference type="InterPro" id="IPR008271">
    <property type="entry name" value="Ser/Thr_kinase_AS"/>
</dbReference>
<dbReference type="SUPFAM" id="SSF57850">
    <property type="entry name" value="RING/U-box"/>
    <property type="match status" value="1"/>
</dbReference>
<dbReference type="InterPro" id="IPR013083">
    <property type="entry name" value="Znf_RING/FYVE/PHD"/>
</dbReference>
<keyword evidence="4" id="KW-0808">Transferase</keyword>
<comment type="caution">
    <text evidence="13">The sequence shown here is derived from an EMBL/GenBank/DDBJ whole genome shotgun (WGS) entry which is preliminary data.</text>
</comment>
<feature type="compositionally biased region" description="Low complexity" evidence="10">
    <location>
        <begin position="255"/>
        <end position="265"/>
    </location>
</feature>
<dbReference type="InterPro" id="IPR011989">
    <property type="entry name" value="ARM-like"/>
</dbReference>
<dbReference type="PANTHER" id="PTHR45647">
    <property type="entry name" value="OS02G0152300 PROTEIN"/>
    <property type="match status" value="1"/>
</dbReference>
<dbReference type="GO" id="GO:0016567">
    <property type="term" value="P:protein ubiquitination"/>
    <property type="evidence" value="ECO:0007669"/>
    <property type="project" value="InterPro"/>
</dbReference>
<keyword evidence="8 9" id="KW-0067">ATP-binding</keyword>
<feature type="compositionally biased region" description="Polar residues" evidence="10">
    <location>
        <begin position="146"/>
        <end position="157"/>
    </location>
</feature>
<feature type="binding site" evidence="9">
    <location>
        <position position="393"/>
    </location>
    <ligand>
        <name>ATP</name>
        <dbReference type="ChEBI" id="CHEBI:30616"/>
    </ligand>
</feature>
<dbReference type="InterPro" id="IPR001245">
    <property type="entry name" value="Ser-Thr/Tyr_kinase_cat_dom"/>
</dbReference>
<dbReference type="Gene3D" id="3.30.40.10">
    <property type="entry name" value="Zinc/RING finger domain, C3HC4 (zinc finger)"/>
    <property type="match status" value="1"/>
</dbReference>
<dbReference type="InterPro" id="IPR000719">
    <property type="entry name" value="Prot_kinase_dom"/>
</dbReference>
<dbReference type="Gene3D" id="1.10.510.10">
    <property type="entry name" value="Transferase(Phosphotransferase) domain 1"/>
    <property type="match status" value="1"/>
</dbReference>
<dbReference type="PROSITE" id="PS00107">
    <property type="entry name" value="PROTEIN_KINASE_ATP"/>
    <property type="match status" value="1"/>
</dbReference>
<dbReference type="Pfam" id="PF07714">
    <property type="entry name" value="PK_Tyr_Ser-Thr"/>
    <property type="match status" value="1"/>
</dbReference>
<feature type="compositionally biased region" description="Polar residues" evidence="10">
    <location>
        <begin position="48"/>
        <end position="65"/>
    </location>
</feature>
<dbReference type="SMART" id="SM00185">
    <property type="entry name" value="ARM"/>
    <property type="match status" value="5"/>
</dbReference>
<proteinExistence type="predicted"/>
<dbReference type="PROSITE" id="PS50011">
    <property type="entry name" value="PROTEIN_KINASE_DOM"/>
    <property type="match status" value="1"/>
</dbReference>
<evidence type="ECO:0000256" key="9">
    <source>
        <dbReference type="PROSITE-ProRule" id="PRU10141"/>
    </source>
</evidence>
<feature type="domain" description="U-box" evidence="12">
    <location>
        <begin position="619"/>
        <end position="695"/>
    </location>
</feature>
<dbReference type="EMBL" id="JALJOS010000018">
    <property type="protein sequence ID" value="KAK9827522.1"/>
    <property type="molecule type" value="Genomic_DNA"/>
</dbReference>
<feature type="region of interest" description="Disordered" evidence="10">
    <location>
        <begin position="729"/>
        <end position="854"/>
    </location>
</feature>
<keyword evidence="14" id="KW-1185">Reference proteome</keyword>
<gene>
    <name evidence="13" type="ORF">WJX74_007830</name>
</gene>
<keyword evidence="3" id="KW-0723">Serine/threonine-protein kinase</keyword>
<evidence type="ECO:0000259" key="12">
    <source>
        <dbReference type="PROSITE" id="PS51698"/>
    </source>
</evidence>
<dbReference type="EC" id="2.3.2.27" evidence="2"/>
<name>A0AAW1R2T9_9CHLO</name>
<evidence type="ECO:0000256" key="8">
    <source>
        <dbReference type="ARBA" id="ARBA00022840"/>
    </source>
</evidence>
<evidence type="ECO:0000256" key="1">
    <source>
        <dbReference type="ARBA" id="ARBA00000900"/>
    </source>
</evidence>
<feature type="domain" description="Protein kinase" evidence="11">
    <location>
        <begin position="365"/>
        <end position="619"/>
    </location>
</feature>
<dbReference type="GO" id="GO:0005524">
    <property type="term" value="F:ATP binding"/>
    <property type="evidence" value="ECO:0007669"/>
    <property type="project" value="UniProtKB-UniRule"/>
</dbReference>
<dbReference type="SMART" id="SM00220">
    <property type="entry name" value="S_TKc"/>
    <property type="match status" value="1"/>
</dbReference>
<dbReference type="Proteomes" id="UP001438707">
    <property type="component" value="Unassembled WGS sequence"/>
</dbReference>
<feature type="region of interest" description="Disordered" evidence="10">
    <location>
        <begin position="1"/>
        <end position="30"/>
    </location>
</feature>
<dbReference type="PROSITE" id="PS00108">
    <property type="entry name" value="PROTEIN_KINASE_ST"/>
    <property type="match status" value="1"/>
</dbReference>
<feature type="compositionally biased region" description="Polar residues" evidence="10">
    <location>
        <begin position="824"/>
        <end position="837"/>
    </location>
</feature>
<feature type="compositionally biased region" description="Polar residues" evidence="10">
    <location>
        <begin position="165"/>
        <end position="189"/>
    </location>
</feature>
<dbReference type="InterPro" id="IPR011009">
    <property type="entry name" value="Kinase-like_dom_sf"/>
</dbReference>
<evidence type="ECO:0000259" key="11">
    <source>
        <dbReference type="PROSITE" id="PS50011"/>
    </source>
</evidence>
<feature type="region of interest" description="Disordered" evidence="10">
    <location>
        <begin position="883"/>
        <end position="912"/>
    </location>
</feature>
<feature type="region of interest" description="Disordered" evidence="10">
    <location>
        <begin position="45"/>
        <end position="65"/>
    </location>
</feature>
<comment type="catalytic activity">
    <reaction evidence="1">
        <text>S-ubiquitinyl-[E2 ubiquitin-conjugating enzyme]-L-cysteine + [acceptor protein]-L-lysine = [E2 ubiquitin-conjugating enzyme]-L-cysteine + N(6)-ubiquitinyl-[acceptor protein]-L-lysine.</text>
        <dbReference type="EC" id="2.3.2.27"/>
    </reaction>
</comment>
<dbReference type="PROSITE" id="PS51698">
    <property type="entry name" value="U_BOX"/>
    <property type="match status" value="1"/>
</dbReference>
<sequence>MPSRLPVSDPHPGSRPESFSQDTAPPVTLAPDSLAARLGGCFIPGGRASSTRSSHTSPTAVQDSAQSIELRQSFKLKATALKSQRSIKTLLQAPVSKLREVARTCTGGYRQAAAEELAAQRDSARLRRHHLSCLGRPQNCLGQSQNSCLGQASSRSPAHQGRAENFTSPQPLSRHSLSRKSNTAGSHTSPGPLAGASPRSSGRRYTVAGPASSSSAKSGSGPAASAFTARVPRKRHTSDSAKKLRLPPRPPKSRPPLQTQPLQQTAAGSSVQEEPAAEVVSGPVNPFLLESSEPFQDPVRVKMTADSHHSMASNLSNSATTSTMPSAFQVSTGASGPAEAARPLQAPPSFATWEPADVQICRRPDGSPWKLGDGGSSSVYKGILCNMYTVAIKVVSDSTVTQKQNFKREVEILSNLRCPNVLSFVGACYLPGRTMLISEFCQRGDLYHALAADRDTRMLSWYRRGKAIAIDIAKGLSFMHRNHVIHFDIKSPNILLDDACTGKIADVGIAKYTVRDLTSLGQAFGSWDWASPEQIMCEECSSRTDLYSLGVVLWEIVTGERPNRNKMRPIRVPEECPQEVADLIAACRSNSPIPRPTAQQVLEVLQGSGAADGKEQAQLPPPSYLCPITGQLMQDPVILVETGVTFEKQAIKDWFKKGKHRTCPATSRPVSHVQLVANLGLRQAISNWRGPSEQEGGADLLSTRFSVADSQQDMSRTFTGPVTAITSAPRSSVLVGTPRSSSSLGDKRSGASRLSRLPGSMPSGLSRSALREHASNGNAAGPSRSGSHDLGQDRVGSSRLNGHGNGHARPASVESIGFSEAGASHQSASLPLPSNSGMPFVRRGSLGSPQPSLPPTLVSSLRHCVSTSQRKLADNMFLSNIDGRLEEEPGPSHSAAASIKPQPIQPNPTLSRIHDEDLIPQDTLHEPLRYSSSSFSSSRTSSDTDRGDDLLPEWVAALHRQSNTAFAAAACALCRLIDKQPRNLLNVVLVICREDHLVARDVQDAATHASVSPAGRSDIVKTSLQLLVRLVQSGSRKLQVSAAHVLGALVQNARVQRSLLVEVKASEALTTGLTSSSTCAQWACCRAIEFLAYLDQQHAAQLLSKGLLKQSLGPLVQVLDAPKSPPAKKHAVMALGHLASGVGSRQQIMRSGAIPHLVKDLELMESPVSQEAAMYALHRLADSLETHMLMLRCDVLRHTIPLLGEASSKTQQYAASLLVALATGEKSARRAMLPMDVFGKALCMLRSNTPRLQLAGIDLLAVMAQDSAGREAMQRSDVHLMLSGMLHDADARSMASAALRILLDCKAFSVDDLRTAGVDDALLTRLQSITQGDRAGVDGVSKSPSTGSKAWKLLFRQRGNGLA</sequence>
<dbReference type="InterPro" id="IPR017441">
    <property type="entry name" value="Protein_kinase_ATP_BS"/>
</dbReference>
<accession>A0AAW1R2T9</accession>
<feature type="compositionally biased region" description="Low complexity" evidence="10">
    <location>
        <begin position="208"/>
        <end position="226"/>
    </location>
</feature>
<dbReference type="SUPFAM" id="SSF56112">
    <property type="entry name" value="Protein kinase-like (PK-like)"/>
    <property type="match status" value="1"/>
</dbReference>
<protein>
    <recommendedName>
        <fullName evidence="2">RING-type E3 ubiquitin transferase</fullName>
        <ecNumber evidence="2">2.3.2.27</ecNumber>
    </recommendedName>
</protein>
<evidence type="ECO:0000256" key="5">
    <source>
        <dbReference type="ARBA" id="ARBA00022741"/>
    </source>
</evidence>
<dbReference type="InterPro" id="IPR045210">
    <property type="entry name" value="RING-Ubox_PUB"/>
</dbReference>
<dbReference type="SMART" id="SM00504">
    <property type="entry name" value="Ubox"/>
    <property type="match status" value="1"/>
</dbReference>